<dbReference type="EMBL" id="VBWP01000009">
    <property type="protein sequence ID" value="TLG72039.1"/>
    <property type="molecule type" value="Genomic_DNA"/>
</dbReference>
<dbReference type="PANTHER" id="PTHR21666">
    <property type="entry name" value="PEPTIDASE-RELATED"/>
    <property type="match status" value="1"/>
</dbReference>
<evidence type="ECO:0000313" key="2">
    <source>
        <dbReference type="EMBL" id="TLG72039.1"/>
    </source>
</evidence>
<feature type="domain" description="M23ase beta-sheet core" evidence="1">
    <location>
        <begin position="47"/>
        <end position="140"/>
    </location>
</feature>
<organism evidence="2 3">
    <name type="scientific">Culicoidibacter larvae</name>
    <dbReference type="NCBI Taxonomy" id="2579976"/>
    <lineage>
        <taxon>Bacteria</taxon>
        <taxon>Bacillati</taxon>
        <taxon>Bacillota</taxon>
        <taxon>Culicoidibacteria</taxon>
        <taxon>Culicoidibacterales</taxon>
        <taxon>Culicoidibacteraceae</taxon>
        <taxon>Culicoidibacter</taxon>
    </lineage>
</organism>
<dbReference type="CDD" id="cd12797">
    <property type="entry name" value="M23_peptidase"/>
    <property type="match status" value="1"/>
</dbReference>
<dbReference type="Proteomes" id="UP000306912">
    <property type="component" value="Unassembled WGS sequence"/>
</dbReference>
<dbReference type="InterPro" id="IPR050570">
    <property type="entry name" value="Cell_wall_metabolism_enzyme"/>
</dbReference>
<reference evidence="2 3" key="1">
    <citation type="submission" date="2019-05" db="EMBL/GenBank/DDBJ databases">
        <title>Culicoidintestinum kansasii gen. nov., sp. nov. from the gastrointestinal tract of the biting midge, Culicoides sonorensis.</title>
        <authorList>
            <person name="Neupane S."/>
            <person name="Ghosh A."/>
            <person name="Gunther S."/>
            <person name="Martin K."/>
            <person name="Zurek L."/>
        </authorList>
    </citation>
    <scope>NUCLEOTIDE SEQUENCE [LARGE SCALE GENOMIC DNA]</scope>
    <source>
        <strain evidence="2 3">CS-1</strain>
    </source>
</reference>
<dbReference type="Gene3D" id="2.70.70.10">
    <property type="entry name" value="Glucose Permease (Domain IIA)"/>
    <property type="match status" value="1"/>
</dbReference>
<dbReference type="OrthoDB" id="9801106at2"/>
<dbReference type="AlphaFoldDB" id="A0A5R8Q9J4"/>
<gene>
    <name evidence="2" type="ORF">FEZ08_09405</name>
</gene>
<proteinExistence type="predicted"/>
<dbReference type="Pfam" id="PF01551">
    <property type="entry name" value="Peptidase_M23"/>
    <property type="match status" value="1"/>
</dbReference>
<protein>
    <submittedName>
        <fullName evidence="2">M23 family metallopeptidase</fullName>
    </submittedName>
</protein>
<accession>A0A5R8Q9J4</accession>
<dbReference type="InterPro" id="IPR011055">
    <property type="entry name" value="Dup_hybrid_motif"/>
</dbReference>
<dbReference type="GO" id="GO:0004222">
    <property type="term" value="F:metalloendopeptidase activity"/>
    <property type="evidence" value="ECO:0007669"/>
    <property type="project" value="TreeGrafter"/>
</dbReference>
<evidence type="ECO:0000313" key="3">
    <source>
        <dbReference type="Proteomes" id="UP000306912"/>
    </source>
</evidence>
<dbReference type="InParanoid" id="A0A5R8Q9J4"/>
<dbReference type="InterPro" id="IPR016047">
    <property type="entry name" value="M23ase_b-sheet_dom"/>
</dbReference>
<dbReference type="SUPFAM" id="SSF51261">
    <property type="entry name" value="Duplicated hybrid motif"/>
    <property type="match status" value="1"/>
</dbReference>
<keyword evidence="3" id="KW-1185">Reference proteome</keyword>
<dbReference type="RefSeq" id="WP_138191719.1">
    <property type="nucleotide sequence ID" value="NZ_VBWP01000009.1"/>
</dbReference>
<dbReference type="PANTHER" id="PTHR21666:SF270">
    <property type="entry name" value="MUREIN HYDROLASE ACTIVATOR ENVC"/>
    <property type="match status" value="1"/>
</dbReference>
<comment type="caution">
    <text evidence="2">The sequence shown here is derived from an EMBL/GenBank/DDBJ whole genome shotgun (WGS) entry which is preliminary data.</text>
</comment>
<name>A0A5R8Q9J4_9FIRM</name>
<evidence type="ECO:0000259" key="1">
    <source>
        <dbReference type="Pfam" id="PF01551"/>
    </source>
</evidence>
<sequence>MDIYSAAHKMVVTVTCLYDNRTWGNGVRDWVGEYGYSNTAIPNPYQGHKGIDLVGSPRGCKIYAPISGYAQVVRNVDNRGNCVIITSGNVQYRLMHMASLLINDGNIKAGDAIGTQGNTGLSYGEHLHVDISVDGKYVDPYNFIQESQNDSNLQGDDDFMVIAPKLLKREAWGRSMPEWGNGALIGFNVNKPADADRWKDPFIVHIRPQDQLGGWVDTIVQEQGDFYRCEVVTCDWQGNKKERRLVWIEKAAFE</sequence>